<feature type="domain" description="YcaO" evidence="1">
    <location>
        <begin position="74"/>
        <end position="453"/>
    </location>
</feature>
<dbReference type="InterPro" id="IPR003776">
    <property type="entry name" value="YcaO-like_dom"/>
</dbReference>
<accession>I5B4M4</accession>
<dbReference type="eggNOG" id="COG1944">
    <property type="taxonomic scope" value="Bacteria"/>
</dbReference>
<reference evidence="2 3" key="2">
    <citation type="submission" date="2012-02" db="EMBL/GenBank/DDBJ databases">
        <title>Improved High-Quality Draft sequence of Desulfobacter postgatei 2ac9.</title>
        <authorList>
            <consortium name="US DOE Joint Genome Institute"/>
            <person name="Lucas S."/>
            <person name="Han J."/>
            <person name="Lapidus A."/>
            <person name="Cheng J.-F."/>
            <person name="Goodwin L."/>
            <person name="Pitluck S."/>
            <person name="Peters L."/>
            <person name="Ovchinnikova G."/>
            <person name="Held B."/>
            <person name="Detter J.C."/>
            <person name="Han C."/>
            <person name="Tapia R."/>
            <person name="Land M."/>
            <person name="Hauser L."/>
            <person name="Kyrpides N."/>
            <person name="Ivanova N."/>
            <person name="Pagani I."/>
            <person name="Orellana R."/>
            <person name="Lovley D."/>
            <person name="Woyke T."/>
        </authorList>
    </citation>
    <scope>NUCLEOTIDE SEQUENCE [LARGE SCALE GENOMIC DNA]</scope>
    <source>
        <strain evidence="2 3">2ac9</strain>
    </source>
</reference>
<dbReference type="PROSITE" id="PS51664">
    <property type="entry name" value="YCAO"/>
    <property type="match status" value="1"/>
</dbReference>
<proteinExistence type="predicted"/>
<dbReference type="Gene3D" id="3.30.1330.230">
    <property type="match status" value="1"/>
</dbReference>
<organism evidence="2 3">
    <name type="scientific">Desulfobacter postgatei 2ac9</name>
    <dbReference type="NCBI Taxonomy" id="879212"/>
    <lineage>
        <taxon>Bacteria</taxon>
        <taxon>Pseudomonadati</taxon>
        <taxon>Thermodesulfobacteriota</taxon>
        <taxon>Desulfobacteria</taxon>
        <taxon>Desulfobacterales</taxon>
        <taxon>Desulfobacteraceae</taxon>
        <taxon>Desulfobacter</taxon>
    </lineage>
</organism>
<dbReference type="PANTHER" id="PTHR37809:SF1">
    <property type="entry name" value="RIBOSOMAL PROTEIN S12 METHYLTHIOTRANSFERASE ACCESSORY FACTOR YCAO"/>
    <property type="match status" value="1"/>
</dbReference>
<sequence>MAACRGAKKANSMFTNLARPYKEQPATVTIEGIRNILNQADLVPDEIYHANPYPKIFSSSIALPPDRGGFRTNGKGRTHEFSLASAYAEYMERMQNLLFATFSRSIANRLKDEFGYYYFPDESYLDRQAVENLPADVLADFFRYLKQDRKEFVTAYFDRIAANGMPGVVATPFYDTLNQCSQLLPLNLLLITVGSNGMAAGNTQPEAIFQALCELTERWAAALIFYGQMTPPTVPRQFLAQFPGESAIIEDIERDGRYKVIVKDFSAGRNIPALGVIIKNLQTGRYRLNVGSETSFQVALSRCLTEIFQGIQDSDQFDAAMLKIPASVPEYFLRQDSEARNTRFHVFTHFTTDNSGVFPPALFGDSPSYSFDPSTFTPLKSYEEEVRRLVRFFHDNGKNVYIRDVSFLGFPSVFVYVPEFSAQGRKSAPPVDGSGKFQLVDLDSIEHLFFDLAHCSSQQLTDIAHRLASFAPSVPITQLFNIELTADSPWQQMNLAFVLTQIHYSLGNYDQALAHFKQFCATRIEIGPYYTMVKHYLEARAEGQKHTQVQTKLNTIAEDQKIESTLVKQVMTDMAEPYSIQANTPLPRCPHCTACPLSDPCQTRHKLNLARTVYSNMKSMPSTEALAWIMA</sequence>
<protein>
    <recommendedName>
        <fullName evidence="1">YcaO domain-containing protein</fullName>
    </recommendedName>
</protein>
<evidence type="ECO:0000313" key="2">
    <source>
        <dbReference type="EMBL" id="EIM64437.1"/>
    </source>
</evidence>
<reference evidence="2 3" key="1">
    <citation type="submission" date="2011-09" db="EMBL/GenBank/DDBJ databases">
        <authorList>
            <consortium name="US DOE Joint Genome Institute (JGI-PGF)"/>
            <person name="Lucas S."/>
            <person name="Han J."/>
            <person name="Lapidus A."/>
            <person name="Cheng J.-F."/>
            <person name="Goodwin L."/>
            <person name="Pitluck S."/>
            <person name="Peters L."/>
            <person name="Land M.L."/>
            <person name="Hauser L."/>
            <person name="Orellana R."/>
            <person name="Lovley D."/>
            <person name="Woyke T.J."/>
        </authorList>
    </citation>
    <scope>NUCLEOTIDE SEQUENCE [LARGE SCALE GENOMIC DNA]</scope>
    <source>
        <strain evidence="2 3">2ac9</strain>
    </source>
</reference>
<dbReference type="Proteomes" id="UP000005778">
    <property type="component" value="Chromosome"/>
</dbReference>
<evidence type="ECO:0000313" key="3">
    <source>
        <dbReference type="Proteomes" id="UP000005778"/>
    </source>
</evidence>
<keyword evidence="3" id="KW-1185">Reference proteome</keyword>
<dbReference type="Pfam" id="PF02624">
    <property type="entry name" value="YcaO"/>
    <property type="match status" value="1"/>
</dbReference>
<evidence type="ECO:0000259" key="1">
    <source>
        <dbReference type="PROSITE" id="PS51664"/>
    </source>
</evidence>
<gene>
    <name evidence="2" type="ORF">DespoDRAFT_02592</name>
</gene>
<dbReference type="NCBIfam" id="TIGR00702">
    <property type="entry name" value="YcaO-type kinase domain"/>
    <property type="match status" value="1"/>
</dbReference>
<dbReference type="AlphaFoldDB" id="I5B4M4"/>
<name>I5B4M4_9BACT</name>
<dbReference type="PANTHER" id="PTHR37809">
    <property type="entry name" value="RIBOSOMAL PROTEIN S12 METHYLTHIOTRANSFERASE ACCESSORY FACTOR YCAO"/>
    <property type="match status" value="1"/>
</dbReference>
<dbReference type="HOGENOM" id="CLU_430065_0_0_7"/>
<dbReference type="STRING" id="879212.DespoDRAFT_02592"/>
<dbReference type="EMBL" id="CM001488">
    <property type="protein sequence ID" value="EIM64437.1"/>
    <property type="molecule type" value="Genomic_DNA"/>
</dbReference>